<dbReference type="InterPro" id="IPR001466">
    <property type="entry name" value="Beta-lactam-related"/>
</dbReference>
<organism evidence="2 3">
    <name type="scientific">Catellatospora chokoriensis</name>
    <dbReference type="NCBI Taxonomy" id="310353"/>
    <lineage>
        <taxon>Bacteria</taxon>
        <taxon>Bacillati</taxon>
        <taxon>Actinomycetota</taxon>
        <taxon>Actinomycetes</taxon>
        <taxon>Micromonosporales</taxon>
        <taxon>Micromonosporaceae</taxon>
        <taxon>Catellatospora</taxon>
    </lineage>
</organism>
<dbReference type="InterPro" id="IPR023650">
    <property type="entry name" value="Beta-lactam_class-A_AS"/>
</dbReference>
<feature type="domain" description="Beta-lactamase-related" evidence="1">
    <location>
        <begin position="25"/>
        <end position="328"/>
    </location>
</feature>
<dbReference type="SUPFAM" id="SSF56601">
    <property type="entry name" value="beta-lactamase/transpeptidase-like"/>
    <property type="match status" value="1"/>
</dbReference>
<dbReference type="PANTHER" id="PTHR46825:SF7">
    <property type="entry name" value="D-ALANYL-D-ALANINE CARBOXYPEPTIDASE"/>
    <property type="match status" value="1"/>
</dbReference>
<evidence type="ECO:0000313" key="2">
    <source>
        <dbReference type="EMBL" id="GIF91120.1"/>
    </source>
</evidence>
<dbReference type="GO" id="GO:0016787">
    <property type="term" value="F:hydrolase activity"/>
    <property type="evidence" value="ECO:0007669"/>
    <property type="project" value="UniProtKB-KW"/>
</dbReference>
<accession>A0A8J3NSK0</accession>
<evidence type="ECO:0000313" key="3">
    <source>
        <dbReference type="Proteomes" id="UP000619293"/>
    </source>
</evidence>
<dbReference type="InterPro" id="IPR050491">
    <property type="entry name" value="AmpC-like"/>
</dbReference>
<dbReference type="Pfam" id="PF00144">
    <property type="entry name" value="Beta-lactamase"/>
    <property type="match status" value="1"/>
</dbReference>
<sequence>MWVMRISAARLQTTLDAIVAEWAVGALADARDEAGEVALSSGVSAWGTDIPVDPAGHFRIGSVTKTFTAAAVLQLAGDGTLRLDDTVARWLPGMLADGDAVTVRHLLMHTAGLYNYTDAWAVAGELDVDVVLSRRNLRVRPEETVALAERRGARFPAGTAIAYNNTGYILAGMIIERATGLPYAEHVATRILAPLQLTGTVVRDDDPHLPDPHAHGYLPGTGGPVDVSVFDRSTAWAAGGIVSTARDVNLFFAGLLRGELLGRAELREMLTPTPWVTPSTDSGLGLVRVHLPGGTAVWGKHGGFFGYDTFSFHSPDASRQLTVSLTTDSGRSPTTEQVLRHFEFVFDDHA</sequence>
<reference evidence="2 3" key="1">
    <citation type="submission" date="2021-01" db="EMBL/GenBank/DDBJ databases">
        <title>Whole genome shotgun sequence of Catellatospora chokoriensis NBRC 107358.</title>
        <authorList>
            <person name="Komaki H."/>
            <person name="Tamura T."/>
        </authorList>
    </citation>
    <scope>NUCLEOTIDE SEQUENCE [LARGE SCALE GENOMIC DNA]</scope>
    <source>
        <strain evidence="2 3">NBRC 107358</strain>
    </source>
</reference>
<dbReference type="PANTHER" id="PTHR46825">
    <property type="entry name" value="D-ALANYL-D-ALANINE-CARBOXYPEPTIDASE/ENDOPEPTIDASE AMPH"/>
    <property type="match status" value="1"/>
</dbReference>
<gene>
    <name evidence="2" type="ORF">Cch02nite_45640</name>
</gene>
<dbReference type="PROSITE" id="PS00146">
    <property type="entry name" value="BETA_LACTAMASE_A"/>
    <property type="match status" value="1"/>
</dbReference>
<dbReference type="InterPro" id="IPR012338">
    <property type="entry name" value="Beta-lactam/transpept-like"/>
</dbReference>
<comment type="caution">
    <text evidence="2">The sequence shown here is derived from an EMBL/GenBank/DDBJ whole genome shotgun (WGS) entry which is preliminary data.</text>
</comment>
<dbReference type="Proteomes" id="UP000619293">
    <property type="component" value="Unassembled WGS sequence"/>
</dbReference>
<dbReference type="AlphaFoldDB" id="A0A8J3NSK0"/>
<keyword evidence="2" id="KW-0378">Hydrolase</keyword>
<protein>
    <submittedName>
        <fullName evidence="2">Serine hydrolase</fullName>
    </submittedName>
</protein>
<dbReference type="EMBL" id="BONG01000029">
    <property type="protein sequence ID" value="GIF91120.1"/>
    <property type="molecule type" value="Genomic_DNA"/>
</dbReference>
<keyword evidence="3" id="KW-1185">Reference proteome</keyword>
<name>A0A8J3NSK0_9ACTN</name>
<evidence type="ECO:0000259" key="1">
    <source>
        <dbReference type="Pfam" id="PF00144"/>
    </source>
</evidence>
<proteinExistence type="predicted"/>
<dbReference type="Gene3D" id="3.40.710.10">
    <property type="entry name" value="DD-peptidase/beta-lactamase superfamily"/>
    <property type="match status" value="1"/>
</dbReference>